<dbReference type="Proteomes" id="UP000697710">
    <property type="component" value="Unassembled WGS sequence"/>
</dbReference>
<dbReference type="InterPro" id="IPR029044">
    <property type="entry name" value="Nucleotide-diphossugar_trans"/>
</dbReference>
<keyword evidence="3 8" id="KW-0548">Nucleotidyltransferase</keyword>
<dbReference type="EMBL" id="JAGQHR010000156">
    <property type="protein sequence ID" value="MCA9727388.1"/>
    <property type="molecule type" value="Genomic_DNA"/>
</dbReference>
<keyword evidence="4" id="KW-0547">Nucleotide-binding</keyword>
<dbReference type="Pfam" id="PF00483">
    <property type="entry name" value="NTP_transferase"/>
    <property type="match status" value="1"/>
</dbReference>
<keyword evidence="5" id="KW-0320">Glycogen biosynthesis</keyword>
<dbReference type="InterPro" id="IPR011004">
    <property type="entry name" value="Trimer_LpxA-like_sf"/>
</dbReference>
<reference evidence="8" key="1">
    <citation type="submission" date="2020-04" db="EMBL/GenBank/DDBJ databases">
        <authorList>
            <person name="Zhang T."/>
        </authorList>
    </citation>
    <scope>NUCLEOTIDE SEQUENCE</scope>
    <source>
        <strain evidence="8">HKST-UBA01</strain>
    </source>
</reference>
<dbReference type="GO" id="GO:0008878">
    <property type="term" value="F:glucose-1-phosphate adenylyltransferase activity"/>
    <property type="evidence" value="ECO:0007669"/>
    <property type="project" value="InterPro"/>
</dbReference>
<gene>
    <name evidence="8" type="ORF">KC729_06875</name>
</gene>
<evidence type="ECO:0000313" key="8">
    <source>
        <dbReference type="EMBL" id="MCA9727388.1"/>
    </source>
</evidence>
<comment type="similarity">
    <text evidence="1">Belongs to the bacterial/plant glucose-1-phosphate adenylyltransferase family.</text>
</comment>
<name>A0A956LXX6_UNCEI</name>
<keyword evidence="2" id="KW-0808">Transferase</keyword>
<evidence type="ECO:0000256" key="1">
    <source>
        <dbReference type="ARBA" id="ARBA00010443"/>
    </source>
</evidence>
<dbReference type="PANTHER" id="PTHR43523:SF12">
    <property type="entry name" value="GLUCOSE-1-PHOSPHATE ADENYLYLTRANSFERASE LARGE SUBUNIT 1, CHLOROPLASTIC-RELATED"/>
    <property type="match status" value="1"/>
</dbReference>
<dbReference type="CDD" id="cd02508">
    <property type="entry name" value="ADP_Glucose_PP"/>
    <property type="match status" value="1"/>
</dbReference>
<dbReference type="Gene3D" id="3.90.550.10">
    <property type="entry name" value="Spore Coat Polysaccharide Biosynthesis Protein SpsA, Chain A"/>
    <property type="match status" value="1"/>
</dbReference>
<dbReference type="SUPFAM" id="SSF53448">
    <property type="entry name" value="Nucleotide-diphospho-sugar transferases"/>
    <property type="match status" value="1"/>
</dbReference>
<evidence type="ECO:0000259" key="7">
    <source>
        <dbReference type="Pfam" id="PF24894"/>
    </source>
</evidence>
<dbReference type="GO" id="GO:0000166">
    <property type="term" value="F:nucleotide binding"/>
    <property type="evidence" value="ECO:0007669"/>
    <property type="project" value="UniProtKB-KW"/>
</dbReference>
<sequence>MKIEGGQSLRIVAMILAGGRVGELSVLTMQRPKAALPFAGYFRIIDFALSNLMRAGITRVGILSQYRPASLIEHVGTGESWDFVGLDRTAKILPPFWGGEAGDWYQGNADAVDQNWNFLADVEADLVLVISGDHIYRTDYRELIEAHLDSGADFTVAVKKMAYDPHYGYATLDSANRVVSYVEKPDAPRDDHASLTIYLANTKALREVFDSEPGRRGELLEFGKDVIPYMLERHHVHGWVYPDYWAYTRTIPMYYEAHQDLLRGRIDLDAWGVRTNLQDTLVASQPPARFGAQAEINGSLVSTGCEIEGTVIRSVLSPGVRIERGARVVDSILCHNTVVEEGATVCRTISDKHVVIGPGTRCGAEDAGAITLIGKHGRIGRDCTLEDGITVLPGGAVEDGRTMERPS</sequence>
<dbReference type="InterPro" id="IPR005835">
    <property type="entry name" value="NTP_transferase_dom"/>
</dbReference>
<evidence type="ECO:0000256" key="2">
    <source>
        <dbReference type="ARBA" id="ARBA00022679"/>
    </source>
</evidence>
<reference evidence="8" key="2">
    <citation type="journal article" date="2021" name="Microbiome">
        <title>Successional dynamics and alternative stable states in a saline activated sludge microbial community over 9 years.</title>
        <authorList>
            <person name="Wang Y."/>
            <person name="Ye J."/>
            <person name="Ju F."/>
            <person name="Liu L."/>
            <person name="Boyd J.A."/>
            <person name="Deng Y."/>
            <person name="Parks D.H."/>
            <person name="Jiang X."/>
            <person name="Yin X."/>
            <person name="Woodcroft B.J."/>
            <person name="Tyson G.W."/>
            <person name="Hugenholtz P."/>
            <person name="Polz M.F."/>
            <person name="Zhang T."/>
        </authorList>
    </citation>
    <scope>NUCLEOTIDE SEQUENCE</scope>
    <source>
        <strain evidence="8">HKST-UBA01</strain>
    </source>
</reference>
<dbReference type="GO" id="GO:0005978">
    <property type="term" value="P:glycogen biosynthetic process"/>
    <property type="evidence" value="ECO:0007669"/>
    <property type="project" value="UniProtKB-KW"/>
</dbReference>
<evidence type="ECO:0000259" key="6">
    <source>
        <dbReference type="Pfam" id="PF00483"/>
    </source>
</evidence>
<dbReference type="SUPFAM" id="SSF51161">
    <property type="entry name" value="Trimeric LpxA-like enzymes"/>
    <property type="match status" value="1"/>
</dbReference>
<evidence type="ECO:0000256" key="3">
    <source>
        <dbReference type="ARBA" id="ARBA00022695"/>
    </source>
</evidence>
<dbReference type="Pfam" id="PF24894">
    <property type="entry name" value="Hexapep_GlmU"/>
    <property type="match status" value="1"/>
</dbReference>
<dbReference type="Gene3D" id="2.160.10.10">
    <property type="entry name" value="Hexapeptide repeat proteins"/>
    <property type="match status" value="1"/>
</dbReference>
<accession>A0A956LXX6</accession>
<dbReference type="PANTHER" id="PTHR43523">
    <property type="entry name" value="GLUCOSE-1-PHOSPHATE ADENYLYLTRANSFERASE-RELATED"/>
    <property type="match status" value="1"/>
</dbReference>
<dbReference type="AlphaFoldDB" id="A0A956LXX6"/>
<feature type="domain" description="Glucose-1-phosphate adenylyltransferase/Bifunctional protein GlmU-like C-terminal hexapeptide" evidence="7">
    <location>
        <begin position="287"/>
        <end position="365"/>
    </location>
</feature>
<organism evidence="8 9">
    <name type="scientific">Eiseniibacteriota bacterium</name>
    <dbReference type="NCBI Taxonomy" id="2212470"/>
    <lineage>
        <taxon>Bacteria</taxon>
        <taxon>Candidatus Eiseniibacteriota</taxon>
    </lineage>
</organism>
<comment type="caution">
    <text evidence="8">The sequence shown here is derived from an EMBL/GenBank/DDBJ whole genome shotgun (WGS) entry which is preliminary data.</text>
</comment>
<protein>
    <submittedName>
        <fullName evidence="8">Glucose-1-phosphate adenylyltransferase</fullName>
    </submittedName>
</protein>
<feature type="domain" description="Nucleotidyl transferase" evidence="6">
    <location>
        <begin position="13"/>
        <end position="262"/>
    </location>
</feature>
<dbReference type="CDD" id="cd04651">
    <property type="entry name" value="LbH_G1P_AT_C"/>
    <property type="match status" value="1"/>
</dbReference>
<proteinExistence type="inferred from homology"/>
<dbReference type="InterPro" id="IPR011831">
    <property type="entry name" value="ADP-Glc_PPase"/>
</dbReference>
<evidence type="ECO:0000256" key="4">
    <source>
        <dbReference type="ARBA" id="ARBA00022741"/>
    </source>
</evidence>
<dbReference type="InterPro" id="IPR056818">
    <property type="entry name" value="GlmU/GlgC-like_hexapep"/>
</dbReference>
<evidence type="ECO:0000256" key="5">
    <source>
        <dbReference type="ARBA" id="ARBA00023056"/>
    </source>
</evidence>
<evidence type="ECO:0000313" key="9">
    <source>
        <dbReference type="Proteomes" id="UP000697710"/>
    </source>
</evidence>